<comment type="caution">
    <text evidence="2">The sequence shown here is derived from an EMBL/GenBank/DDBJ whole genome shotgun (WGS) entry which is preliminary data.</text>
</comment>
<feature type="compositionally biased region" description="Basic and acidic residues" evidence="1">
    <location>
        <begin position="109"/>
        <end position="119"/>
    </location>
</feature>
<evidence type="ECO:0000313" key="2">
    <source>
        <dbReference type="EMBL" id="KAL0635807.1"/>
    </source>
</evidence>
<protein>
    <submittedName>
        <fullName evidence="2">Uncharacterized protein</fullName>
    </submittedName>
</protein>
<sequence length="418" mass="45742">MILECLAYSFGTLPQMKKGKTRRVKHLVVIVWAIMLFVKGHHRTEPSRLRSVSIDSPVHEVETPGGIELPRTFGFPGCTVKKYSLGIEIFRSGIISPSRAATLSANTVRGKERSQEDNRNVSTGSVNARSSVDPPSQSKVFPRAEFRLVLSSSSPTPARTAVASSTTTCTTVSSSSTSSLSSENVPTSRVSTLPLRPAGSAAIAAVSTNSNTAIPTPSSELYFSHYWDTDQVNHVEVEEISQTLSISSDEQDGLPLESWDINAEWYRPPGRMDEGGPVAIGNGIRSREDGPTLFVGGLVNEFLNPDLFPLTINGNPAMMNDIGSSYEGAPTIEADDPTDDWTQIDPQGHSLIEVFSPREIYDHQRTWEWLESNLPFPLRPEGHTQHQNDIAMQTTLIDDILYGSNNDELIEDGDGEEI</sequence>
<keyword evidence="3" id="KW-1185">Reference proteome</keyword>
<dbReference type="Proteomes" id="UP001447188">
    <property type="component" value="Unassembled WGS sequence"/>
</dbReference>
<feature type="region of interest" description="Disordered" evidence="1">
    <location>
        <begin position="102"/>
        <end position="138"/>
    </location>
</feature>
<evidence type="ECO:0000313" key="3">
    <source>
        <dbReference type="Proteomes" id="UP001447188"/>
    </source>
</evidence>
<feature type="compositionally biased region" description="Polar residues" evidence="1">
    <location>
        <begin position="120"/>
        <end position="138"/>
    </location>
</feature>
<reference evidence="2 3" key="1">
    <citation type="submission" date="2024-02" db="EMBL/GenBank/DDBJ databases">
        <title>Discinaceae phylogenomics.</title>
        <authorList>
            <person name="Dirks A.C."/>
            <person name="James T.Y."/>
        </authorList>
    </citation>
    <scope>NUCLEOTIDE SEQUENCE [LARGE SCALE GENOMIC DNA]</scope>
    <source>
        <strain evidence="2 3">ACD0624</strain>
    </source>
</reference>
<feature type="region of interest" description="Disordered" evidence="1">
    <location>
        <begin position="157"/>
        <end position="193"/>
    </location>
</feature>
<feature type="compositionally biased region" description="Low complexity" evidence="1">
    <location>
        <begin position="157"/>
        <end position="188"/>
    </location>
</feature>
<proteinExistence type="predicted"/>
<dbReference type="EMBL" id="JBBBZM010000062">
    <property type="protein sequence ID" value="KAL0635807.1"/>
    <property type="molecule type" value="Genomic_DNA"/>
</dbReference>
<evidence type="ECO:0000256" key="1">
    <source>
        <dbReference type="SAM" id="MobiDB-lite"/>
    </source>
</evidence>
<organism evidence="2 3">
    <name type="scientific">Discina gigas</name>
    <dbReference type="NCBI Taxonomy" id="1032678"/>
    <lineage>
        <taxon>Eukaryota</taxon>
        <taxon>Fungi</taxon>
        <taxon>Dikarya</taxon>
        <taxon>Ascomycota</taxon>
        <taxon>Pezizomycotina</taxon>
        <taxon>Pezizomycetes</taxon>
        <taxon>Pezizales</taxon>
        <taxon>Discinaceae</taxon>
        <taxon>Discina</taxon>
    </lineage>
</organism>
<accession>A0ABR3GIP8</accession>
<name>A0ABR3GIP8_9PEZI</name>
<gene>
    <name evidence="2" type="ORF">Q9L58_005241</name>
</gene>